<dbReference type="PANTHER" id="PTHR43403:SF1">
    <property type="entry name" value="NAD-SPECIFIC GLUTAMATE DEHYDROGENASE"/>
    <property type="match status" value="1"/>
</dbReference>
<evidence type="ECO:0000256" key="1">
    <source>
        <dbReference type="ARBA" id="ARBA00023002"/>
    </source>
</evidence>
<evidence type="ECO:0000313" key="9">
    <source>
        <dbReference type="Proteomes" id="UP001209755"/>
    </source>
</evidence>
<dbReference type="Pfam" id="PF21078">
    <property type="entry name" value="GDH_HM3"/>
    <property type="match status" value="1"/>
</dbReference>
<dbReference type="Pfam" id="PF05088">
    <property type="entry name" value="Bac_GDH_CD"/>
    <property type="match status" value="1"/>
</dbReference>
<dbReference type="EMBL" id="JAOQNS010000018">
    <property type="protein sequence ID" value="MCW2310049.1"/>
    <property type="molecule type" value="Genomic_DNA"/>
</dbReference>
<keyword evidence="1 8" id="KW-0560">Oxidoreductase</keyword>
<evidence type="ECO:0000259" key="5">
    <source>
        <dbReference type="Pfam" id="PF21075"/>
    </source>
</evidence>
<dbReference type="Proteomes" id="UP001209755">
    <property type="component" value="Unassembled WGS sequence"/>
</dbReference>
<dbReference type="Pfam" id="PF21074">
    <property type="entry name" value="GDH_C"/>
    <property type="match status" value="1"/>
</dbReference>
<evidence type="ECO:0000259" key="3">
    <source>
        <dbReference type="Pfam" id="PF05088"/>
    </source>
</evidence>
<feature type="domain" description="NAD-glutamate dehydrogenase N-terminal ACT1" evidence="5">
    <location>
        <begin position="33"/>
        <end position="179"/>
    </location>
</feature>
<dbReference type="Pfam" id="PF21079">
    <property type="entry name" value="GDH_HM2"/>
    <property type="match status" value="1"/>
</dbReference>
<keyword evidence="9" id="KW-1185">Reference proteome</keyword>
<feature type="coiled-coil region" evidence="2">
    <location>
        <begin position="165"/>
        <end position="210"/>
    </location>
</feature>
<dbReference type="PIRSF" id="PIRSF036761">
    <property type="entry name" value="GDH_Mll4104"/>
    <property type="match status" value="1"/>
</dbReference>
<dbReference type="EC" id="1.4.1.2" evidence="8"/>
<reference evidence="9" key="1">
    <citation type="submission" date="2023-07" db="EMBL/GenBank/DDBJ databases">
        <title>Genome sequencing of Purple Non-Sulfur Bacteria from various extreme environments.</title>
        <authorList>
            <person name="Mayer M."/>
        </authorList>
    </citation>
    <scope>NUCLEOTIDE SEQUENCE [LARGE SCALE GENOMIC DNA]</scope>
    <source>
        <strain evidence="9">DSM 17935</strain>
    </source>
</reference>
<evidence type="ECO:0000259" key="4">
    <source>
        <dbReference type="Pfam" id="PF21074"/>
    </source>
</evidence>
<accession>A0ABT3HI82</accession>
<proteinExistence type="predicted"/>
<dbReference type="InterPro" id="IPR007780">
    <property type="entry name" value="NAD_Glu_DH_bac"/>
</dbReference>
<protein>
    <submittedName>
        <fullName evidence="8">Glutamate dehydrogenase</fullName>
        <ecNumber evidence="8">1.4.1.2</ecNumber>
    </submittedName>
</protein>
<evidence type="ECO:0000259" key="7">
    <source>
        <dbReference type="Pfam" id="PF21077"/>
    </source>
</evidence>
<dbReference type="InterPro" id="IPR036291">
    <property type="entry name" value="NAD(P)-bd_dom_sf"/>
</dbReference>
<dbReference type="InterPro" id="IPR048381">
    <property type="entry name" value="GDH_C"/>
</dbReference>
<evidence type="ECO:0000256" key="2">
    <source>
        <dbReference type="SAM" id="Coils"/>
    </source>
</evidence>
<name>A0ABT3HI82_9HYPH</name>
<dbReference type="SUPFAM" id="SSF51735">
    <property type="entry name" value="NAD(P)-binding Rossmann-fold domains"/>
    <property type="match status" value="1"/>
</dbReference>
<dbReference type="Pfam" id="PF21073">
    <property type="entry name" value="GDH_HM1"/>
    <property type="match status" value="1"/>
</dbReference>
<dbReference type="PANTHER" id="PTHR43403">
    <property type="entry name" value="NAD-SPECIFIC GLUTAMATE DEHYDROGENASE"/>
    <property type="match status" value="1"/>
</dbReference>
<dbReference type="InterPro" id="IPR049056">
    <property type="entry name" value="NAD_Glu_DH_HM3"/>
</dbReference>
<organism evidence="8 9">
    <name type="scientific">Rhodobium gokarnense</name>
    <dbReference type="NCBI Taxonomy" id="364296"/>
    <lineage>
        <taxon>Bacteria</taxon>
        <taxon>Pseudomonadati</taxon>
        <taxon>Pseudomonadota</taxon>
        <taxon>Alphaproteobacteria</taxon>
        <taxon>Hyphomicrobiales</taxon>
        <taxon>Rhodobiaceae</taxon>
        <taxon>Rhodobium</taxon>
    </lineage>
</organism>
<dbReference type="GO" id="GO:0004352">
    <property type="term" value="F:glutamate dehydrogenase (NAD+) activity"/>
    <property type="evidence" value="ECO:0007669"/>
    <property type="project" value="UniProtKB-EC"/>
</dbReference>
<dbReference type="InterPro" id="IPR028971">
    <property type="entry name" value="NAD-GDH_cat"/>
</dbReference>
<dbReference type="RefSeq" id="WP_264603626.1">
    <property type="nucleotide sequence ID" value="NZ_JAOQNS010000018.1"/>
</dbReference>
<comment type="caution">
    <text evidence="8">The sequence shown here is derived from an EMBL/GenBank/DDBJ whole genome shotgun (WGS) entry which is preliminary data.</text>
</comment>
<dbReference type="Pfam" id="PF21075">
    <property type="entry name" value="GDH_ACT1"/>
    <property type="match status" value="1"/>
</dbReference>
<dbReference type="InterPro" id="IPR049058">
    <property type="entry name" value="NAD_Glu_DH_HM2"/>
</dbReference>
<evidence type="ECO:0000259" key="6">
    <source>
        <dbReference type="Pfam" id="PF21076"/>
    </source>
</evidence>
<sequence length="1612" mass="180545">MPDRRDREKVARIDEAYALLAKRKKSGAELAAFCEALFEHGAAEDVVAYSAEELIDFTLESWKFSASRKAGEHKVQVYNPDFGDAGSAARKVTVVELVNDNMPFLVDSVMGELKDSGVDLHLVLHPILDVSRDGKGKLTAFNGPVTAGGSVKAMQESHIQVHVARIDSRNERDELVQKLDTLLAEVRRSVEDWQKMLARLETTIAAYKETPPPIPVDDLAEAIQFLEWLRDDNFTFLGMRDYVYSDETEAGEMASAEVPGLGLLRDPNVFVLRRGTEMVTMTPEIRDFLMRPEALIITKANVRSRIHRRVHMDYIGIKTFHDDGSLAGELRVVGLFTSTAYIRSTRRIPYLRRKVDQILSRAGYGEASHSGKALLNVLEFYPRDELFQIDLETLYDNAVDILELYERPRVRLLVRLDKFDRFVSILIYTPRDHYTTEVRRKMSAMLCEAYDGRLSAWNVTFLENGLARVHMIVGRYSGETPNPPREELEAAITELVRTWADKFRSAIRETHDPEATLELTRKYMDAFSAGYRETYSITAAERDIEIIETLYGKRRTGVDFYRREGTAANRIGLKLYNAEKPIPLSERVPILEAMGFRVINERTHEITPGNGVPAIYLHDMMLERRGGADIHFTDELDDRLEAMFLAVWNQEAESDGYNALVLNADLNWRDIAMLRTLSRYLRQVRIPYSQGYMWGAFNRYPELTRRIVELFHHRFDPEMEDSDRSLGSLRIEQEITSSLEDVASLDDDRILRRFVNLIGACLRTSFFQTDSHGAPKPTISIKLNPRQLEEVPEPRPFREIFVYSPRIEGVHLRFGLVARGGLRWSDRPQDFRTEVLGLVKAQQVKNAVIVPVGSKGGFVPKMLPETGNRDEIFKEGTAAYKIFVSSLLDITDNLDGDVVVPPYRVVRHDGDDPYLVVAADKGTATFSDTANAIADAKNFWLSDAFASGGSAGYDHKKMGITARGAWEAVKRHFREMDIDIQTTPVTVAGVGDMSGDVFGNGMLLSRALKVVAAFDHRDIFIDPSPDPETSFTERERLFKLGRSSWQDYDTSLISKGGGVFSRQLKSITLSKEIQDLLGLAKTKATPQEVLNAILRAPVDLFWFGGIGTYVRGSGESDAEVGDRANDAIRVTARQFGCKVVGEGANLGMTQKARIEFGMRGGRCNSDAIDNSGGVNSSDVEVNIKIAFRAAMRAGKLDLRKRNRLLVTMTEEVAALVLRNNYLQTLSLSLAERRRFEDFGFQRRLMQQLESRGLLDRDVEQLPDDAALAEREKDGRPLTRAEIAVLIAYAKITLFDDLVQSRVPDDEYLARELVRYFPQLMQDDYREEIAGHRLRREIIATVLANSMINRGGPTFMVRIGDQTGAAPGEIAQSFAAVRDAFDVGGLIEAIDALDNEVPGAVQLSLYMAVQDLLLEETVWFLRNVACKDGIAAVVERFSSGLKALSGEIDGVLPEGALESVTAQAAEWTDAGVPEELAVRLSRLPAIATVPDIILVAEATDETLKDAAAVYFRVGGYFRIGRLEELSRTLDIRDYYDGLALDRARQTLGRAHRRIAEGVLTASGTGDPFDSWVGERRHEVERTNQTVTSITESGDLTVSRFAVAASLLADLAEL</sequence>
<dbReference type="InterPro" id="IPR049059">
    <property type="entry name" value="NAD_Glu_DH_HM1"/>
</dbReference>
<dbReference type="Pfam" id="PF21076">
    <property type="entry name" value="GDH_ACT2"/>
    <property type="match status" value="1"/>
</dbReference>
<keyword evidence="2" id="KW-0175">Coiled coil</keyword>
<gene>
    <name evidence="8" type="ORF">M2319_004414</name>
</gene>
<feature type="domain" description="NAD-glutamate dehydrogenase ACT2" evidence="6">
    <location>
        <begin position="411"/>
        <end position="499"/>
    </location>
</feature>
<dbReference type="Gene3D" id="3.40.50.720">
    <property type="entry name" value="NAD(P)-binding Rossmann-like Domain"/>
    <property type="match status" value="1"/>
</dbReference>
<feature type="domain" description="NAD-glutamate dehydrogenase ACT3" evidence="7">
    <location>
        <begin position="557"/>
        <end position="631"/>
    </location>
</feature>
<dbReference type="Pfam" id="PF21077">
    <property type="entry name" value="GDH_ACT3"/>
    <property type="match status" value="1"/>
</dbReference>
<feature type="domain" description="NAD-glutamate dehydrogenase catalytic" evidence="3">
    <location>
        <begin position="735"/>
        <end position="1229"/>
    </location>
</feature>
<dbReference type="SUPFAM" id="SSF53223">
    <property type="entry name" value="Aminoacid dehydrogenase-like, N-terminal domain"/>
    <property type="match status" value="1"/>
</dbReference>
<dbReference type="InterPro" id="IPR049062">
    <property type="entry name" value="NAD_Glu_DH_ACT2"/>
</dbReference>
<feature type="domain" description="NAD-specific glutamate dehydrogenase C-terminal" evidence="4">
    <location>
        <begin position="1274"/>
        <end position="1607"/>
    </location>
</feature>
<evidence type="ECO:0000313" key="8">
    <source>
        <dbReference type="EMBL" id="MCW2310049.1"/>
    </source>
</evidence>
<dbReference type="InterPro" id="IPR049064">
    <property type="entry name" value="NAD_Glu_DH_ACT3"/>
</dbReference>
<dbReference type="InterPro" id="IPR046346">
    <property type="entry name" value="Aminoacid_DH-like_N_sf"/>
</dbReference>
<dbReference type="InterPro" id="IPR024727">
    <property type="entry name" value="NAD_Glu_DH_N_ACT1"/>
</dbReference>